<evidence type="ECO:0000313" key="1">
    <source>
        <dbReference type="EMBL" id="BDI34532.1"/>
    </source>
</evidence>
<dbReference type="AlphaFoldDB" id="A0A402CR87"/>
<dbReference type="InterPro" id="IPR008979">
    <property type="entry name" value="Galactose-bd-like_sf"/>
</dbReference>
<sequence length="963" mass="105397">MTPEVRSAYLNWAQKTVVQELRRNNQDVPAKCLAEVQQHDGVRTAMFGSVFPPDPSILQNYAQLREQLPADLMSKYRSLAIAMAVSKRIKGVETSDESKNIGRDYQPGFWGNDSLQTPASAEERDFIHYLADFMTESHVSAGDLYQDASLQERLRVFLGQHQVSSKFIDEVHKSVPFGECLKNAMVLLGQRPAARDPKPSTIVWMSHLAALNTSTPSSTPDQDGKPMPWPLFPIDMAPWPLLMPLAHPIPLSEADYIWEAFQGEHGPDRYHTYGPYRGDDDVMPDSLKPSKWFWDAWPDRIIHGGECVPISKGTVDLYSGLNKPAMWSGQPGHANLITFQYVDSAWTAEIEQPFAGGPDVTSAQWYFDEDPGTQIHFRDLYYWPGAEYHLGVALAMNIGLKSYIDTRMAANIFRAMPSEAKRTLGVRLLRNTLQVNPFNPEIWYRLAEQTPDAMQDLMLIEAAAKGDPALIDGHPGNGFPAKSGTNTASDQYWRTLAEFVTQFGLLSHPAAHGEEDRRRIYDYLKTVPGISAIDLASYAGKFTENNVAHANADAVDYDQKLAEAGDSYGQLRMGQRYSDGSGVSQSDDKAQELLASAASQGDVAAATILERMNPSIPADQVTVKGSSEYSQTQQAKHLVDGAGMTGVIHDNEQGAGTMWQTALHLEATSPVAGLAPSPAWVRFDFDHPVRFASLLIWNHNQPTLTDRGFRRTRIYGSADGATWISLTSSNVIEVPRANGGPSALPSIIPNDSPEQPLKSVIIAAEVEGGNYGGDCYGLSAVRFGVPRLPHVLPADMIAVTASSVYSPLQAPQHLVDGSGMLGALHDNAEAAQTMWHTLDGPVAKAPASGLPLSPGWVKFHFTKPQKVDAILIWNHNQATLTDRGFRKARIYGSSDGATWRPLTRNETIELPRATGSPIDGPTSIPNVLASQPLKSIIIAAEDVNGNYGGSCFGLSAVRFVTSR</sequence>
<organism evidence="1 2">
    <name type="scientific">Capsulimonas corticalis</name>
    <dbReference type="NCBI Taxonomy" id="2219043"/>
    <lineage>
        <taxon>Bacteria</taxon>
        <taxon>Bacillati</taxon>
        <taxon>Armatimonadota</taxon>
        <taxon>Armatimonadia</taxon>
        <taxon>Capsulimonadales</taxon>
        <taxon>Capsulimonadaceae</taxon>
        <taxon>Capsulimonas</taxon>
    </lineage>
</organism>
<dbReference type="SUPFAM" id="SSF49785">
    <property type="entry name" value="Galactose-binding domain-like"/>
    <property type="match status" value="1"/>
</dbReference>
<reference evidence="1 2" key="1">
    <citation type="journal article" date="2019" name="Int. J. Syst. Evol. Microbiol.">
        <title>Capsulimonas corticalis gen. nov., sp. nov., an aerobic capsulated bacterium, of a novel bacterial order, Capsulimonadales ord. nov., of the class Armatimonadia of the phylum Armatimonadetes.</title>
        <authorList>
            <person name="Li J."/>
            <person name="Kudo C."/>
            <person name="Tonouchi A."/>
        </authorList>
    </citation>
    <scope>NUCLEOTIDE SEQUENCE [LARGE SCALE GENOMIC DNA]</scope>
    <source>
        <strain evidence="1 2">AX-7</strain>
    </source>
</reference>
<dbReference type="KEGG" id="ccot:CCAX7_65830"/>
<proteinExistence type="predicted"/>
<dbReference type="Gene3D" id="2.60.120.260">
    <property type="entry name" value="Galactose-binding domain-like"/>
    <property type="match status" value="2"/>
</dbReference>
<protein>
    <submittedName>
        <fullName evidence="1">Uncharacterized protein</fullName>
    </submittedName>
</protein>
<dbReference type="Proteomes" id="UP000287394">
    <property type="component" value="Chromosome"/>
</dbReference>
<name>A0A402CR87_9BACT</name>
<evidence type="ECO:0000313" key="2">
    <source>
        <dbReference type="Proteomes" id="UP000287394"/>
    </source>
</evidence>
<dbReference type="InterPro" id="IPR011990">
    <property type="entry name" value="TPR-like_helical_dom_sf"/>
</dbReference>
<accession>A0A402CR87</accession>
<keyword evidence="2" id="KW-1185">Reference proteome</keyword>
<dbReference type="EMBL" id="AP025739">
    <property type="protein sequence ID" value="BDI34532.1"/>
    <property type="molecule type" value="Genomic_DNA"/>
</dbReference>
<dbReference type="InterPro" id="IPR006597">
    <property type="entry name" value="Sel1-like"/>
</dbReference>
<gene>
    <name evidence="1" type="ORF">CCAX7_65830</name>
</gene>
<dbReference type="Gene3D" id="1.25.40.10">
    <property type="entry name" value="Tetratricopeptide repeat domain"/>
    <property type="match status" value="1"/>
</dbReference>
<dbReference type="SMART" id="SM00671">
    <property type="entry name" value="SEL1"/>
    <property type="match status" value="1"/>
</dbReference>
<dbReference type="SUPFAM" id="SSF81901">
    <property type="entry name" value="HCP-like"/>
    <property type="match status" value="1"/>
</dbReference>